<dbReference type="RefSeq" id="WP_369228384.1">
    <property type="nucleotide sequence ID" value="NZ_CP163441.1"/>
</dbReference>
<sequence length="61" mass="6468">MLIQPRFVTEPPPSFRSGAPTTAHAVLEGAADDPDIQVGFSATTPLDDEAKSALEVLRDAF</sequence>
<name>A0AB39R698_9ACTN</name>
<dbReference type="InterPro" id="IPR042098">
    <property type="entry name" value="TauD-like_sf"/>
</dbReference>
<proteinExistence type="predicted"/>
<reference evidence="3" key="1">
    <citation type="submission" date="2024-07" db="EMBL/GenBank/DDBJ databases">
        <authorList>
            <person name="Yu S.T."/>
        </authorList>
    </citation>
    <scope>NUCLEOTIDE SEQUENCE</scope>
    <source>
        <strain evidence="3">R39</strain>
    </source>
</reference>
<evidence type="ECO:0000313" key="3">
    <source>
        <dbReference type="EMBL" id="XDQ49852.1"/>
    </source>
</evidence>
<organism evidence="3">
    <name type="scientific">Streptomyces sp. R39</name>
    <dbReference type="NCBI Taxonomy" id="3238631"/>
    <lineage>
        <taxon>Bacteria</taxon>
        <taxon>Bacillati</taxon>
        <taxon>Actinomycetota</taxon>
        <taxon>Actinomycetes</taxon>
        <taxon>Kitasatosporales</taxon>
        <taxon>Streptomycetaceae</taxon>
        <taxon>Streptomyces</taxon>
    </lineage>
</organism>
<evidence type="ECO:0000256" key="2">
    <source>
        <dbReference type="SAM" id="MobiDB-lite"/>
    </source>
</evidence>
<protein>
    <submittedName>
        <fullName evidence="3">Uncharacterized protein</fullName>
    </submittedName>
</protein>
<gene>
    <name evidence="3" type="ORF">AB5J52_03875</name>
</gene>
<dbReference type="GO" id="GO:0016491">
    <property type="term" value="F:oxidoreductase activity"/>
    <property type="evidence" value="ECO:0007669"/>
    <property type="project" value="UniProtKB-KW"/>
</dbReference>
<dbReference type="Gene3D" id="3.60.130.10">
    <property type="entry name" value="Clavaminate synthase-like"/>
    <property type="match status" value="1"/>
</dbReference>
<feature type="region of interest" description="Disordered" evidence="2">
    <location>
        <begin position="1"/>
        <end position="20"/>
    </location>
</feature>
<keyword evidence="1" id="KW-0560">Oxidoreductase</keyword>
<evidence type="ECO:0000256" key="1">
    <source>
        <dbReference type="ARBA" id="ARBA00023002"/>
    </source>
</evidence>
<accession>A0AB39R698</accession>
<dbReference type="EMBL" id="CP163441">
    <property type="protein sequence ID" value="XDQ49852.1"/>
    <property type="molecule type" value="Genomic_DNA"/>
</dbReference>
<dbReference type="AlphaFoldDB" id="A0AB39R698"/>